<sequence length="317" mass="33658">MPVPDESPCTFAAEDRHFLVAEDVANSGGVFVGPCSQDGHGARRVVAEAHSRQFAEDPSLCPVVEDHRKPFVPVSRNLHHDEGRIVGLVRQDGGYLAVGGLPHVGSLGIGIDNIGPEVAGSFGRTVQAPVPGKGFLSSSGFLRGLPGRGFFQAAGFQIVVETFEFFEPGGVLQHPGMKGKGRVAGFAVEPRHEGRFLVPEVLPRLQGLGRDDLAVGAEGPAEFFMIVLYLHGSGQLLLRLPLGVASGKRRFSCLELFRVGDQFQCPLPDHLHLGDGVGHKPHGPPVEVVVNCEIHPAEELVFALPPGNPGSLGSPEK</sequence>
<comment type="caution">
    <text evidence="1">The sequence shown here is derived from an EMBL/GenBank/DDBJ whole genome shotgun (WGS) entry which is preliminary data.</text>
</comment>
<gene>
    <name evidence="1" type="ORF">SDC9_147941</name>
</gene>
<protein>
    <submittedName>
        <fullName evidence="1">Uncharacterized protein</fullName>
    </submittedName>
</protein>
<organism evidence="1">
    <name type="scientific">bioreactor metagenome</name>
    <dbReference type="NCBI Taxonomy" id="1076179"/>
    <lineage>
        <taxon>unclassified sequences</taxon>
        <taxon>metagenomes</taxon>
        <taxon>ecological metagenomes</taxon>
    </lineage>
</organism>
<dbReference type="AlphaFoldDB" id="A0A645EFC6"/>
<accession>A0A645EFC6</accession>
<name>A0A645EFC6_9ZZZZ</name>
<dbReference type="EMBL" id="VSSQ01046774">
    <property type="protein sequence ID" value="MPN00745.1"/>
    <property type="molecule type" value="Genomic_DNA"/>
</dbReference>
<reference evidence="1" key="1">
    <citation type="submission" date="2019-08" db="EMBL/GenBank/DDBJ databases">
        <authorList>
            <person name="Kucharzyk K."/>
            <person name="Murdoch R.W."/>
            <person name="Higgins S."/>
            <person name="Loffler F."/>
        </authorList>
    </citation>
    <scope>NUCLEOTIDE SEQUENCE</scope>
</reference>
<evidence type="ECO:0000313" key="1">
    <source>
        <dbReference type="EMBL" id="MPN00745.1"/>
    </source>
</evidence>
<proteinExistence type="predicted"/>